<protein>
    <submittedName>
        <fullName evidence="1">Uncharacterized protein</fullName>
    </submittedName>
</protein>
<dbReference type="EMBL" id="GBRH01166387">
    <property type="protein sequence ID" value="JAE31509.1"/>
    <property type="molecule type" value="Transcribed_RNA"/>
</dbReference>
<dbReference type="AlphaFoldDB" id="A0A0A9H6T9"/>
<reference evidence="1" key="2">
    <citation type="journal article" date="2015" name="Data Brief">
        <title>Shoot transcriptome of the giant reed, Arundo donax.</title>
        <authorList>
            <person name="Barrero R.A."/>
            <person name="Guerrero F.D."/>
            <person name="Moolhuijzen P."/>
            <person name="Goolsby J.A."/>
            <person name="Tidwell J."/>
            <person name="Bellgard S.E."/>
            <person name="Bellgard M.I."/>
        </authorList>
    </citation>
    <scope>NUCLEOTIDE SEQUENCE</scope>
    <source>
        <tissue evidence="1">Shoot tissue taken approximately 20 cm above the soil surface</tissue>
    </source>
</reference>
<sequence>MVDQTYSGTPSAPKIVVSSILLFCIPYKIDPLMASSSLMISPVRILLDGISSEQDNPSLSRAIRQSVFLLCEGSPSPAS</sequence>
<organism evidence="1">
    <name type="scientific">Arundo donax</name>
    <name type="common">Giant reed</name>
    <name type="synonym">Donax arundinaceus</name>
    <dbReference type="NCBI Taxonomy" id="35708"/>
    <lineage>
        <taxon>Eukaryota</taxon>
        <taxon>Viridiplantae</taxon>
        <taxon>Streptophyta</taxon>
        <taxon>Embryophyta</taxon>
        <taxon>Tracheophyta</taxon>
        <taxon>Spermatophyta</taxon>
        <taxon>Magnoliopsida</taxon>
        <taxon>Liliopsida</taxon>
        <taxon>Poales</taxon>
        <taxon>Poaceae</taxon>
        <taxon>PACMAD clade</taxon>
        <taxon>Arundinoideae</taxon>
        <taxon>Arundineae</taxon>
        <taxon>Arundo</taxon>
    </lineage>
</organism>
<accession>A0A0A9H6T9</accession>
<evidence type="ECO:0000313" key="1">
    <source>
        <dbReference type="EMBL" id="JAE31509.1"/>
    </source>
</evidence>
<reference evidence="1" key="1">
    <citation type="submission" date="2014-09" db="EMBL/GenBank/DDBJ databases">
        <authorList>
            <person name="Magalhaes I.L.F."/>
            <person name="Oliveira U."/>
            <person name="Santos F.R."/>
            <person name="Vidigal T.H.D.A."/>
            <person name="Brescovit A.D."/>
            <person name="Santos A.J."/>
        </authorList>
    </citation>
    <scope>NUCLEOTIDE SEQUENCE</scope>
    <source>
        <tissue evidence="1">Shoot tissue taken approximately 20 cm above the soil surface</tissue>
    </source>
</reference>
<name>A0A0A9H6T9_ARUDO</name>
<proteinExistence type="predicted"/>